<feature type="compositionally biased region" description="Acidic residues" evidence="7">
    <location>
        <begin position="31"/>
        <end position="44"/>
    </location>
</feature>
<dbReference type="PANTHER" id="PTHR11085">
    <property type="entry name" value="NAD-DEPENDENT PROTEIN DEACYLASE SIRTUIN-5, MITOCHONDRIAL-RELATED"/>
    <property type="match status" value="1"/>
</dbReference>
<evidence type="ECO:0000256" key="6">
    <source>
        <dbReference type="PROSITE-ProRule" id="PRU00236"/>
    </source>
</evidence>
<keyword evidence="5" id="KW-0520">NAD</keyword>
<feature type="compositionally biased region" description="Acidic residues" evidence="7">
    <location>
        <begin position="1"/>
        <end position="20"/>
    </location>
</feature>
<evidence type="ECO:0000256" key="7">
    <source>
        <dbReference type="SAM" id="MobiDB-lite"/>
    </source>
</evidence>
<feature type="binding site" evidence="6">
    <location>
        <position position="240"/>
    </location>
    <ligand>
        <name>Zn(2+)</name>
        <dbReference type="ChEBI" id="CHEBI:29105"/>
    </ligand>
</feature>
<evidence type="ECO:0000256" key="1">
    <source>
        <dbReference type="ARBA" id="ARBA00001947"/>
    </source>
</evidence>
<comment type="caution">
    <text evidence="9">The sequence shown here is derived from an EMBL/GenBank/DDBJ whole genome shotgun (WGS) entry which is preliminary data.</text>
</comment>
<dbReference type="GO" id="GO:0070403">
    <property type="term" value="F:NAD+ binding"/>
    <property type="evidence" value="ECO:0007669"/>
    <property type="project" value="InterPro"/>
</dbReference>
<dbReference type="GO" id="GO:0046872">
    <property type="term" value="F:metal ion binding"/>
    <property type="evidence" value="ECO:0007669"/>
    <property type="project" value="UniProtKB-KW"/>
</dbReference>
<dbReference type="GO" id="GO:0005634">
    <property type="term" value="C:nucleus"/>
    <property type="evidence" value="ECO:0007669"/>
    <property type="project" value="TreeGrafter"/>
</dbReference>
<gene>
    <name evidence="9" type="ORF">JKP88DRAFT_192184</name>
</gene>
<sequence>MLAGDDEEGCGDGDDDDDDDSGARPRRADTGGEDLNDVDADADGNDSGTRGADALTDSGRAAGRGGSTFGARTNARAWRILQSLMMWRNKCLVAEKRVTRPKLTSINTLEDVAALLTRARNVIVLTGAGISVACGIPDFRSENGLYSMLGEYQLPSPQAMFDIAYFRTNPAPFFKFARELLPGSYTPSATHRFIKALQDRGKLLRNYTQNIDGLEREAGVLPEHLHQCHGSLDTARCLRCEHRVPVSDIEAEIRAQTIPMCKICNHPDGVVKPDIVFFGEPLGRRFMDLLTADRARCDAVLVMGSSLKVAPVNLIIGWMPRDVPLVLLNRETVGQPHAFDVELLGDCDAAVAALTRLLGWPADAG</sequence>
<evidence type="ECO:0000256" key="4">
    <source>
        <dbReference type="ARBA" id="ARBA00022833"/>
    </source>
</evidence>
<dbReference type="Gene3D" id="3.40.50.1220">
    <property type="entry name" value="TPP-binding domain"/>
    <property type="match status" value="1"/>
</dbReference>
<dbReference type="OrthoDB" id="420264at2759"/>
<dbReference type="InterPro" id="IPR026591">
    <property type="entry name" value="Sirtuin_cat_small_dom_sf"/>
</dbReference>
<dbReference type="PANTHER" id="PTHR11085:SF9">
    <property type="entry name" value="NAD-DEPENDENT PROTEIN DEACETYLASE SIRTUIN-1"/>
    <property type="match status" value="1"/>
</dbReference>
<dbReference type="SUPFAM" id="SSF52467">
    <property type="entry name" value="DHS-like NAD/FAD-binding domain"/>
    <property type="match status" value="1"/>
</dbReference>
<dbReference type="Gene3D" id="3.30.1600.10">
    <property type="entry name" value="SIR2/SIRT2 'Small Domain"/>
    <property type="match status" value="1"/>
</dbReference>
<dbReference type="AlphaFoldDB" id="A0A836CL80"/>
<keyword evidence="4 6" id="KW-0862">Zinc</keyword>
<evidence type="ECO:0000256" key="5">
    <source>
        <dbReference type="ARBA" id="ARBA00023027"/>
    </source>
</evidence>
<evidence type="ECO:0000313" key="10">
    <source>
        <dbReference type="Proteomes" id="UP000664859"/>
    </source>
</evidence>
<evidence type="ECO:0000256" key="3">
    <source>
        <dbReference type="ARBA" id="ARBA00022723"/>
    </source>
</evidence>
<feature type="active site" description="Proton acceptor" evidence="6">
    <location>
        <position position="229"/>
    </location>
</feature>
<name>A0A836CL80_9STRA</name>
<feature type="region of interest" description="Disordered" evidence="7">
    <location>
        <begin position="1"/>
        <end position="67"/>
    </location>
</feature>
<keyword evidence="2" id="KW-0808">Transferase</keyword>
<feature type="non-terminal residue" evidence="9">
    <location>
        <position position="1"/>
    </location>
</feature>
<organism evidence="9 10">
    <name type="scientific">Tribonema minus</name>
    <dbReference type="NCBI Taxonomy" id="303371"/>
    <lineage>
        <taxon>Eukaryota</taxon>
        <taxon>Sar</taxon>
        <taxon>Stramenopiles</taxon>
        <taxon>Ochrophyta</taxon>
        <taxon>PX clade</taxon>
        <taxon>Xanthophyceae</taxon>
        <taxon>Tribonematales</taxon>
        <taxon>Tribonemataceae</taxon>
        <taxon>Tribonema</taxon>
    </lineage>
</organism>
<dbReference type="InterPro" id="IPR003000">
    <property type="entry name" value="Sirtuin"/>
</dbReference>
<keyword evidence="3 6" id="KW-0479">Metal-binding</keyword>
<dbReference type="PROSITE" id="PS50305">
    <property type="entry name" value="SIRTUIN"/>
    <property type="match status" value="1"/>
</dbReference>
<keyword evidence="10" id="KW-1185">Reference proteome</keyword>
<feature type="compositionally biased region" description="Basic and acidic residues" evidence="7">
    <location>
        <begin position="21"/>
        <end position="30"/>
    </location>
</feature>
<protein>
    <submittedName>
        <fullName evidence="9">DHS-like NAD/FAD-binding domain-containing protein</fullName>
    </submittedName>
</protein>
<accession>A0A836CL80</accession>
<dbReference type="InterPro" id="IPR026590">
    <property type="entry name" value="Ssirtuin_cat_dom"/>
</dbReference>
<dbReference type="InterPro" id="IPR050134">
    <property type="entry name" value="NAD-dep_sirtuin_deacylases"/>
</dbReference>
<dbReference type="EMBL" id="JAFCMP010000034">
    <property type="protein sequence ID" value="KAG5190437.1"/>
    <property type="molecule type" value="Genomic_DNA"/>
</dbReference>
<dbReference type="Proteomes" id="UP000664859">
    <property type="component" value="Unassembled WGS sequence"/>
</dbReference>
<feature type="binding site" evidence="6">
    <location>
        <position position="237"/>
    </location>
    <ligand>
        <name>Zn(2+)</name>
        <dbReference type="ChEBI" id="CHEBI:29105"/>
    </ligand>
</feature>
<dbReference type="InterPro" id="IPR029035">
    <property type="entry name" value="DHS-like_NAD/FAD-binding_dom"/>
</dbReference>
<proteinExistence type="predicted"/>
<feature type="binding site" evidence="6">
    <location>
        <position position="264"/>
    </location>
    <ligand>
        <name>Zn(2+)</name>
        <dbReference type="ChEBI" id="CHEBI:29105"/>
    </ligand>
</feature>
<comment type="cofactor">
    <cofactor evidence="1">
        <name>Zn(2+)</name>
        <dbReference type="ChEBI" id="CHEBI:29105"/>
    </cofactor>
</comment>
<evidence type="ECO:0000256" key="2">
    <source>
        <dbReference type="ARBA" id="ARBA00022679"/>
    </source>
</evidence>
<dbReference type="Pfam" id="PF02146">
    <property type="entry name" value="SIR2"/>
    <property type="match status" value="1"/>
</dbReference>
<feature type="domain" description="Deacetylase sirtuin-type" evidence="8">
    <location>
        <begin position="102"/>
        <end position="361"/>
    </location>
</feature>
<feature type="binding site" evidence="6">
    <location>
        <position position="261"/>
    </location>
    <ligand>
        <name>Zn(2+)</name>
        <dbReference type="ChEBI" id="CHEBI:29105"/>
    </ligand>
</feature>
<evidence type="ECO:0000313" key="9">
    <source>
        <dbReference type="EMBL" id="KAG5190437.1"/>
    </source>
</evidence>
<evidence type="ECO:0000259" key="8">
    <source>
        <dbReference type="PROSITE" id="PS50305"/>
    </source>
</evidence>
<reference evidence="9" key="1">
    <citation type="submission" date="2021-02" db="EMBL/GenBank/DDBJ databases">
        <title>First Annotated Genome of the Yellow-green Alga Tribonema minus.</title>
        <authorList>
            <person name="Mahan K.M."/>
        </authorList>
    </citation>
    <scope>NUCLEOTIDE SEQUENCE</scope>
    <source>
        <strain evidence="9">UTEX B ZZ1240</strain>
    </source>
</reference>
<dbReference type="GO" id="GO:0017136">
    <property type="term" value="F:histone deacetylase activity, NAD-dependent"/>
    <property type="evidence" value="ECO:0007669"/>
    <property type="project" value="TreeGrafter"/>
</dbReference>